<dbReference type="InterPro" id="IPR018389">
    <property type="entry name" value="DctP_fam"/>
</dbReference>
<dbReference type="EMBL" id="CP000304">
    <property type="protein sequence ID" value="ABP79348.1"/>
    <property type="molecule type" value="Genomic_DNA"/>
</dbReference>
<dbReference type="InterPro" id="IPR038404">
    <property type="entry name" value="TRAP_DctP_sf"/>
</dbReference>
<keyword evidence="4" id="KW-1185">Reference proteome</keyword>
<dbReference type="eggNOG" id="COG1638">
    <property type="taxonomic scope" value="Bacteria"/>
</dbReference>
<dbReference type="HOGENOM" id="CLU_036176_2_0_6"/>
<sequence length="459" mass="50475">MADFRAALSGAGFGGSRSHEWASWRPHRRRPEIARAPYGADEAEHKPRAIIEQIRSFTAPLGCDATGEVASIRRRSPSRRLACSGGCRSGTSAGQPVARNYNNKREYPMSKLPKALLALACVSCLSLSAYAQEAVVTLKVHHFLPAHSLTQANLLKPWADEITEASDGRIQFQFYPSMQLGGTPPQLVDQVRDGVADIVWTLPGYNSGRFPLISVFEQPFMSRSAEASSQAMWEFVAKHGEKEFTGMHLLATHTTDGALIHTGKKPINRMADFRGKKIRAANRTSTKLISLLGGTPVAMPVPQIPEALSKGVVDGAIVPWDVVPALKLHELVGHHTEMAEGKPALMYTVMILAMNPATYEGLPEDLRKIIDERSGAVLSRRAGQLFDEIAVQNGHRLAESRGNKIHQLSEDEQQKWMKVAERLDQDWIKEVEGKGYANGAALLEDARQLIQQHSDTATR</sequence>
<gene>
    <name evidence="3" type="ordered locus">PST_1664</name>
</gene>
<organism evidence="3 4">
    <name type="scientific">Stutzerimonas stutzeri (strain A1501)</name>
    <name type="common">Pseudomonas stutzeri</name>
    <dbReference type="NCBI Taxonomy" id="379731"/>
    <lineage>
        <taxon>Bacteria</taxon>
        <taxon>Pseudomonadati</taxon>
        <taxon>Pseudomonadota</taxon>
        <taxon>Gammaproteobacteria</taxon>
        <taxon>Pseudomonadales</taxon>
        <taxon>Pseudomonadaceae</taxon>
        <taxon>Stutzerimonas</taxon>
    </lineage>
</organism>
<keyword evidence="1" id="KW-0732">Signal</keyword>
<evidence type="ECO:0000313" key="3">
    <source>
        <dbReference type="EMBL" id="ABP79348.1"/>
    </source>
</evidence>
<dbReference type="KEGG" id="psa:PST_1664"/>
<proteinExistence type="predicted"/>
<name>A4VK47_STUS1</name>
<dbReference type="SUPFAM" id="SSF53850">
    <property type="entry name" value="Periplasmic binding protein-like II"/>
    <property type="match status" value="1"/>
</dbReference>
<dbReference type="Pfam" id="PF03480">
    <property type="entry name" value="DctP"/>
    <property type="match status" value="1"/>
</dbReference>
<feature type="region of interest" description="Disordered" evidence="2">
    <location>
        <begin position="1"/>
        <end position="26"/>
    </location>
</feature>
<dbReference type="AlphaFoldDB" id="A4VK47"/>
<reference evidence="3 4" key="1">
    <citation type="journal article" date="2008" name="Proc. Natl. Acad. Sci. U.S.A.">
        <title>Nitrogen fixation island and rhizosphere competence traits in the genome of root-associated Pseudomonas stutzeri A1501.</title>
        <authorList>
            <person name="Yan Y."/>
            <person name="Yang J."/>
            <person name="Dou Y."/>
            <person name="Chen M."/>
            <person name="Ping S."/>
            <person name="Peng J."/>
            <person name="Lu W."/>
            <person name="Zhang W."/>
            <person name="Yao Z."/>
            <person name="Li H."/>
            <person name="Liu W."/>
            <person name="He S."/>
            <person name="Geng L."/>
            <person name="Zhang X."/>
            <person name="Yang F."/>
            <person name="Yu H."/>
            <person name="Zhan Y."/>
            <person name="Li D."/>
            <person name="Lin Z."/>
            <person name="Wang Y."/>
            <person name="Elmerich C."/>
            <person name="Lin M."/>
            <person name="Jin Q."/>
        </authorList>
    </citation>
    <scope>NUCLEOTIDE SEQUENCE [LARGE SCALE GENOMIC DNA]</scope>
    <source>
        <strain evidence="3 4">A1501</strain>
    </source>
</reference>
<dbReference type="GO" id="GO:0055085">
    <property type="term" value="P:transmembrane transport"/>
    <property type="evidence" value="ECO:0007669"/>
    <property type="project" value="InterPro"/>
</dbReference>
<dbReference type="NCBIfam" id="NF037995">
    <property type="entry name" value="TRAP_S1"/>
    <property type="match status" value="1"/>
</dbReference>
<accession>A4VK47</accession>
<evidence type="ECO:0000256" key="2">
    <source>
        <dbReference type="SAM" id="MobiDB-lite"/>
    </source>
</evidence>
<protein>
    <submittedName>
        <fullName evidence="3">Predicted TRAP dicarboxylate transporter (DctP-like)</fullName>
    </submittedName>
</protein>
<dbReference type="Gene3D" id="3.40.190.170">
    <property type="entry name" value="Bacterial extracellular solute-binding protein, family 7"/>
    <property type="match status" value="1"/>
</dbReference>
<dbReference type="PANTHER" id="PTHR33376">
    <property type="match status" value="1"/>
</dbReference>
<evidence type="ECO:0000313" key="4">
    <source>
        <dbReference type="Proteomes" id="UP000000233"/>
    </source>
</evidence>
<dbReference type="CDD" id="cd13665">
    <property type="entry name" value="PBP2_TRAP_Dctp3_4"/>
    <property type="match status" value="1"/>
</dbReference>
<evidence type="ECO:0000256" key="1">
    <source>
        <dbReference type="ARBA" id="ARBA00022729"/>
    </source>
</evidence>
<dbReference type="PANTHER" id="PTHR33376:SF15">
    <property type="entry name" value="BLL6794 PROTEIN"/>
    <property type="match status" value="1"/>
</dbReference>
<dbReference type="Proteomes" id="UP000000233">
    <property type="component" value="Chromosome"/>
</dbReference>